<dbReference type="PANTHER" id="PTHR12661">
    <property type="entry name" value="PETER PAN-RELATED"/>
    <property type="match status" value="1"/>
</dbReference>
<evidence type="ECO:0000313" key="4">
    <source>
        <dbReference type="EMBL" id="EPY34212.1"/>
    </source>
</evidence>
<dbReference type="Pfam" id="PF04427">
    <property type="entry name" value="Brix"/>
    <property type="match status" value="1"/>
</dbReference>
<organism evidence="3 5">
    <name type="scientific">Strigomonas culicis</name>
    <dbReference type="NCBI Taxonomy" id="28005"/>
    <lineage>
        <taxon>Eukaryota</taxon>
        <taxon>Discoba</taxon>
        <taxon>Euglenozoa</taxon>
        <taxon>Kinetoplastea</taxon>
        <taxon>Metakinetoplastina</taxon>
        <taxon>Trypanosomatida</taxon>
        <taxon>Trypanosomatidae</taxon>
        <taxon>Strigomonadinae</taxon>
        <taxon>Strigomonas</taxon>
    </lineage>
</organism>
<dbReference type="AlphaFoldDB" id="S9U0P9"/>
<dbReference type="OrthoDB" id="10261452at2759"/>
<dbReference type="InterPro" id="IPR007109">
    <property type="entry name" value="Brix"/>
</dbReference>
<dbReference type="SMART" id="SM00879">
    <property type="entry name" value="Brix"/>
    <property type="match status" value="1"/>
</dbReference>
<accession>S9U0P9</accession>
<reference evidence="3" key="2">
    <citation type="submission" date="2013-03" db="EMBL/GenBank/DDBJ databases">
        <authorList>
            <person name="Motta M.C.M."/>
            <person name="Martins A.C.A."/>
            <person name="Preta C.M.C.C."/>
            <person name="Silva R."/>
            <person name="de Souza S.S."/>
            <person name="Klein C.C."/>
            <person name="de Almeida L.G.P."/>
            <person name="Cunha O.L."/>
            <person name="Colabardini A.C."/>
            <person name="Lima B.A."/>
            <person name="Machado C.R."/>
            <person name="Soares C.M.A."/>
            <person name="de Menezes C.B.A."/>
            <person name="Bartolomeu D.C."/>
            <person name="Grisard E.C."/>
            <person name="Fantinatti-Garboggini F."/>
            <person name="Rodrigues-Luiz G.F."/>
            <person name="Wagner G."/>
            <person name="Goldman G.H."/>
            <person name="Fietto J.L.R."/>
            <person name="Ciapina L.P."/>
            <person name="Brocchi M."/>
            <person name="Elias M.C."/>
            <person name="Goldman M.H.S."/>
            <person name="Sagot M.-F."/>
            <person name="Pereira M."/>
            <person name="Stoco P.H."/>
            <person name="Teixeira S.M.R."/>
            <person name="de Mendonca-Neto R.P."/>
            <person name="Maciel T.E.F."/>
            <person name="Mendes T.A.O."/>
            <person name="Urmenyi T.P."/>
            <person name="Teixeira M.M.G."/>
            <person name="de Camargo E.F.P."/>
            <person name="de Sousa W."/>
            <person name="Schenkman S."/>
            <person name="de Vasconcelos A.T.R."/>
        </authorList>
    </citation>
    <scope>NUCLEOTIDE SEQUENCE</scope>
</reference>
<dbReference type="GO" id="GO:0000027">
    <property type="term" value="P:ribosomal large subunit assembly"/>
    <property type="evidence" value="ECO:0007669"/>
    <property type="project" value="TreeGrafter"/>
</dbReference>
<gene>
    <name evidence="4" type="ORF">STCU_01759</name>
    <name evidence="3" type="ORF">STCU_07228</name>
</gene>
<dbReference type="InterPro" id="IPR045112">
    <property type="entry name" value="PPAN-like"/>
</dbReference>
<keyword evidence="5" id="KW-1185">Reference proteome</keyword>
<evidence type="ECO:0000313" key="5">
    <source>
        <dbReference type="Proteomes" id="UP000015354"/>
    </source>
</evidence>
<proteinExistence type="predicted"/>
<protein>
    <submittedName>
        <fullName evidence="3">Ribosome biogenesis protein SSF1/2</fullName>
    </submittedName>
</protein>
<feature type="region of interest" description="Disordered" evidence="1">
    <location>
        <begin position="304"/>
        <end position="365"/>
    </location>
</feature>
<feature type="domain" description="Brix" evidence="2">
    <location>
        <begin position="23"/>
        <end position="283"/>
    </location>
</feature>
<dbReference type="Proteomes" id="UP000015354">
    <property type="component" value="Unassembled WGS sequence"/>
</dbReference>
<comment type="caution">
    <text evidence="3">The sequence shown here is derived from an EMBL/GenBank/DDBJ whole genome shotgun (WGS) entry which is preliminary data.</text>
</comment>
<evidence type="ECO:0000256" key="1">
    <source>
        <dbReference type="SAM" id="MobiDB-lite"/>
    </source>
</evidence>
<dbReference type="GO" id="GO:0006364">
    <property type="term" value="P:rRNA processing"/>
    <property type="evidence" value="ECO:0007669"/>
    <property type="project" value="InterPro"/>
</dbReference>
<sequence>MGKKSNKQLPGKEDTTEADKSVPKSIIIYRGEVGPNVRALMHEWRTVLLPWSSKKLHGSNTSLKDFLAIASTFSVSHLQLFTAPSQGTSLRILRFFNGPTLSFRVLSFTLRSDVLARQRRPATLQKEVWDVAPVVVLNNFTSPEALRRPEIPLLESTFRALFPSVNVQLIQNADIQRVCLFHYDHVENVVEVRHYYVNAKTTGVSKTVKKLLENRRPTKMGTLESIDEVLEREDAWSDTDGEGEEVPLAQPFRQHRDQCRIKLQEIGPRMTLQLTKVENGFAAGEVLYHNSVKKSTEEIRANATKVRVRTAEKAKRRREQEANVQRKQQTKEDKIERKRQRRETAMQEQDANPFEVAGGNGQDEN</sequence>
<evidence type="ECO:0000259" key="2">
    <source>
        <dbReference type="PROSITE" id="PS50833"/>
    </source>
</evidence>
<dbReference type="EMBL" id="ATMH01001759">
    <property type="protein sequence ID" value="EPY34212.1"/>
    <property type="molecule type" value="Genomic_DNA"/>
</dbReference>
<dbReference type="PANTHER" id="PTHR12661:SF5">
    <property type="entry name" value="SUPPRESSOR OF SWI4 1 HOMOLOG"/>
    <property type="match status" value="1"/>
</dbReference>
<dbReference type="GO" id="GO:0030687">
    <property type="term" value="C:preribosome, large subunit precursor"/>
    <property type="evidence" value="ECO:0007669"/>
    <property type="project" value="TreeGrafter"/>
</dbReference>
<dbReference type="EMBL" id="ATMH01007228">
    <property type="protein sequence ID" value="EPY24342.1"/>
    <property type="molecule type" value="Genomic_DNA"/>
</dbReference>
<evidence type="ECO:0000313" key="3">
    <source>
        <dbReference type="EMBL" id="EPY24342.1"/>
    </source>
</evidence>
<reference evidence="3 5" key="1">
    <citation type="journal article" date="2013" name="PLoS ONE">
        <title>Predicting the Proteins of Angomonas deanei, Strigomonas culicis and Their Respective Endosymbionts Reveals New Aspects of the Trypanosomatidae Family.</title>
        <authorList>
            <person name="Motta M.C."/>
            <person name="Martins A.C."/>
            <person name="de Souza S.S."/>
            <person name="Catta-Preta C.M."/>
            <person name="Silva R."/>
            <person name="Klein C.C."/>
            <person name="de Almeida L.G."/>
            <person name="de Lima Cunha O."/>
            <person name="Ciapina L.P."/>
            <person name="Brocchi M."/>
            <person name="Colabardini A.C."/>
            <person name="de Araujo Lima B."/>
            <person name="Machado C.R."/>
            <person name="de Almeida Soares C.M."/>
            <person name="Probst C.M."/>
            <person name="de Menezes C.B."/>
            <person name="Thompson C.E."/>
            <person name="Bartholomeu D.C."/>
            <person name="Gradia D.F."/>
            <person name="Pavoni D.P."/>
            <person name="Grisard E.C."/>
            <person name="Fantinatti-Garboggini F."/>
            <person name="Marchini F.K."/>
            <person name="Rodrigues-Luiz G.F."/>
            <person name="Wagner G."/>
            <person name="Goldman G.H."/>
            <person name="Fietto J.L."/>
            <person name="Elias M.C."/>
            <person name="Goldman M.H."/>
            <person name="Sagot M.F."/>
            <person name="Pereira M."/>
            <person name="Stoco P.H."/>
            <person name="de Mendonca-Neto R.P."/>
            <person name="Teixeira S.M."/>
            <person name="Maciel T.E."/>
            <person name="de Oliveira Mendes T.A."/>
            <person name="Urmenyi T.P."/>
            <person name="de Souza W."/>
            <person name="Schenkman S."/>
            <person name="de Vasconcelos A.T."/>
        </authorList>
    </citation>
    <scope>NUCLEOTIDE SEQUENCE [LARGE SCALE GENOMIC DNA]</scope>
</reference>
<dbReference type="PROSITE" id="PS50833">
    <property type="entry name" value="BRIX"/>
    <property type="match status" value="1"/>
</dbReference>
<feature type="compositionally biased region" description="Basic and acidic residues" evidence="1">
    <location>
        <begin position="309"/>
        <end position="321"/>
    </location>
</feature>
<dbReference type="GO" id="GO:0019843">
    <property type="term" value="F:rRNA binding"/>
    <property type="evidence" value="ECO:0007669"/>
    <property type="project" value="InterPro"/>
</dbReference>
<name>S9U0P9_9TRYP</name>